<keyword evidence="3" id="KW-1133">Transmembrane helix</keyword>
<dbReference type="GO" id="GO:0098609">
    <property type="term" value="P:cell-cell adhesion"/>
    <property type="evidence" value="ECO:0007669"/>
    <property type="project" value="TreeGrafter"/>
</dbReference>
<dbReference type="Proteomes" id="UP000694844">
    <property type="component" value="Chromosome 5"/>
</dbReference>
<accession>A0A8B8EP68</accession>
<dbReference type="InterPro" id="IPR013111">
    <property type="entry name" value="EGF_extracell"/>
</dbReference>
<dbReference type="GO" id="GO:0007229">
    <property type="term" value="P:integrin-mediated signaling pathway"/>
    <property type="evidence" value="ECO:0007669"/>
    <property type="project" value="TreeGrafter"/>
</dbReference>
<evidence type="ECO:0000256" key="5">
    <source>
        <dbReference type="ARBA" id="ARBA00023180"/>
    </source>
</evidence>
<evidence type="ECO:0000259" key="7">
    <source>
        <dbReference type="SMART" id="SM01242"/>
    </source>
</evidence>
<proteinExistence type="predicted"/>
<dbReference type="GO" id="GO:0008305">
    <property type="term" value="C:integrin complex"/>
    <property type="evidence" value="ECO:0007669"/>
    <property type="project" value="TreeGrafter"/>
</dbReference>
<evidence type="ECO:0000256" key="3">
    <source>
        <dbReference type="ARBA" id="ARBA00022989"/>
    </source>
</evidence>
<feature type="domain" description="Integrin beta subunit tail" evidence="7">
    <location>
        <begin position="438"/>
        <end position="524"/>
    </location>
</feature>
<dbReference type="Pfam" id="PF07974">
    <property type="entry name" value="EGF_2"/>
    <property type="match status" value="1"/>
</dbReference>
<evidence type="ECO:0000313" key="8">
    <source>
        <dbReference type="Proteomes" id="UP000694844"/>
    </source>
</evidence>
<feature type="chain" id="PRO_5034496134" evidence="6">
    <location>
        <begin position="19"/>
        <end position="527"/>
    </location>
</feature>
<keyword evidence="4" id="KW-1015">Disulfide bond</keyword>
<feature type="signal peptide" evidence="6">
    <location>
        <begin position="1"/>
        <end position="18"/>
    </location>
</feature>
<sequence length="527" mass="58154">MKAFCLLSLALFFTAVLSDDHEPKCFGSTCEECMKNSEKGECIWCGAANFTAGPRCFYVRDFGARGQCGGGMVRWPTKLTYIKARQLNDNVIIGNDIIRFEGRKGGEAEHTVAVRVPGTYPRKKKDPHTVAAVFVLPALGQNEPVQLTFDILCNNRIASPNNPNKQKCKMLRREEEFTFKVKIKYLEDMTNQKRKYKLKVKIGKQKQILRIIAQGIQPCQCSTKETKASKCKWKDGKGSKGNSKCVCSDSGAPVSSMIEAVQPAVPALPSERWADPEAGRTEGVGQALSVYEDEIPMGSPSSYVECENCEETCRKFTPCVQCFLSEAPKQDSMCRLSCAGGSFVPTFRRVQGFPDDFKKCIYDDSLGCERKFQVVGKALVEVSMKQDCQADPCQTATCPTINGEICNGKGMCNCGACVCSAGYAGPSCEDCLFCGGFCAELRPCVRCLVRSDFGETEECNQICGRNRFKIIETTTPIVQGPSFANYTMCEFYDTNSCLHSYGYARSGNDVTEIKVHRQKVCPVSDGK</sequence>
<dbReference type="KEGG" id="cvn:111135714"/>
<dbReference type="PANTHER" id="PTHR10082">
    <property type="entry name" value="INTEGRIN BETA SUBUNIT"/>
    <property type="match status" value="1"/>
</dbReference>
<organism evidence="8 9">
    <name type="scientific">Crassostrea virginica</name>
    <name type="common">Eastern oyster</name>
    <dbReference type="NCBI Taxonomy" id="6565"/>
    <lineage>
        <taxon>Eukaryota</taxon>
        <taxon>Metazoa</taxon>
        <taxon>Spiralia</taxon>
        <taxon>Lophotrochozoa</taxon>
        <taxon>Mollusca</taxon>
        <taxon>Bivalvia</taxon>
        <taxon>Autobranchia</taxon>
        <taxon>Pteriomorphia</taxon>
        <taxon>Ostreida</taxon>
        <taxon>Ostreoidea</taxon>
        <taxon>Ostreidae</taxon>
        <taxon>Crassostrea</taxon>
    </lineage>
</organism>
<dbReference type="OrthoDB" id="410592at2759"/>
<dbReference type="PANTHER" id="PTHR10082:SF60">
    <property type="entry name" value="INTEGRIN BETA-PS"/>
    <property type="match status" value="1"/>
</dbReference>
<dbReference type="SMART" id="SM01242">
    <property type="entry name" value="Integrin_B_tail"/>
    <property type="match status" value="2"/>
</dbReference>
<dbReference type="PROSITE" id="PS00243">
    <property type="entry name" value="I_EGF_1"/>
    <property type="match status" value="1"/>
</dbReference>
<name>A0A8B8EP68_CRAVI</name>
<dbReference type="AlphaFoldDB" id="A0A8B8EP68"/>
<dbReference type="Gene3D" id="4.10.1240.30">
    <property type="match status" value="1"/>
</dbReference>
<evidence type="ECO:0000256" key="1">
    <source>
        <dbReference type="ARBA" id="ARBA00022729"/>
    </source>
</evidence>
<keyword evidence="5" id="KW-0325">Glycoprotein</keyword>
<dbReference type="GO" id="GO:0033627">
    <property type="term" value="P:cell adhesion mediated by integrin"/>
    <property type="evidence" value="ECO:0007669"/>
    <property type="project" value="TreeGrafter"/>
</dbReference>
<dbReference type="GeneID" id="111135714"/>
<evidence type="ECO:0000313" key="9">
    <source>
        <dbReference type="RefSeq" id="XP_022341721.1"/>
    </source>
</evidence>
<dbReference type="InterPro" id="IPR036349">
    <property type="entry name" value="Integrin_bsu_tail_dom_sf"/>
</dbReference>
<dbReference type="GO" id="GO:0005925">
    <property type="term" value="C:focal adhesion"/>
    <property type="evidence" value="ECO:0007669"/>
    <property type="project" value="TreeGrafter"/>
</dbReference>
<evidence type="ECO:0000256" key="2">
    <source>
        <dbReference type="ARBA" id="ARBA00022737"/>
    </source>
</evidence>
<gene>
    <name evidence="9" type="primary">LOC111135714</name>
</gene>
<dbReference type="SUPFAM" id="SSF69687">
    <property type="entry name" value="Integrin beta tail domain"/>
    <property type="match status" value="1"/>
</dbReference>
<keyword evidence="1 6" id="KW-0732">Signal</keyword>
<evidence type="ECO:0000256" key="4">
    <source>
        <dbReference type="ARBA" id="ARBA00023157"/>
    </source>
</evidence>
<keyword evidence="2" id="KW-0677">Repeat</keyword>
<dbReference type="InterPro" id="IPR015812">
    <property type="entry name" value="Integrin_bsu"/>
</dbReference>
<dbReference type="RefSeq" id="XP_022341721.1">
    <property type="nucleotide sequence ID" value="XM_022486013.1"/>
</dbReference>
<dbReference type="GO" id="GO:0016477">
    <property type="term" value="P:cell migration"/>
    <property type="evidence" value="ECO:0007669"/>
    <property type="project" value="TreeGrafter"/>
</dbReference>
<dbReference type="GO" id="GO:0005178">
    <property type="term" value="F:integrin binding"/>
    <property type="evidence" value="ECO:0007669"/>
    <property type="project" value="TreeGrafter"/>
</dbReference>
<evidence type="ECO:0000256" key="6">
    <source>
        <dbReference type="SAM" id="SignalP"/>
    </source>
</evidence>
<dbReference type="InterPro" id="IPR057243">
    <property type="entry name" value="Integrin_I-EGF_CS"/>
</dbReference>
<reference evidence="9" key="1">
    <citation type="submission" date="2025-08" db="UniProtKB">
        <authorList>
            <consortium name="RefSeq"/>
        </authorList>
    </citation>
    <scope>IDENTIFICATION</scope>
    <source>
        <tissue evidence="9">Whole sample</tissue>
    </source>
</reference>
<dbReference type="GO" id="GO:0009986">
    <property type="term" value="C:cell surface"/>
    <property type="evidence" value="ECO:0007669"/>
    <property type="project" value="TreeGrafter"/>
</dbReference>
<dbReference type="GO" id="GO:0007160">
    <property type="term" value="P:cell-matrix adhesion"/>
    <property type="evidence" value="ECO:0007669"/>
    <property type="project" value="TreeGrafter"/>
</dbReference>
<dbReference type="InterPro" id="IPR012896">
    <property type="entry name" value="Integrin_bsu_tail"/>
</dbReference>
<dbReference type="Gene3D" id="2.10.25.10">
    <property type="entry name" value="Laminin"/>
    <property type="match status" value="1"/>
</dbReference>
<feature type="domain" description="Integrin beta subunit tail" evidence="7">
    <location>
        <begin position="313"/>
        <end position="391"/>
    </location>
</feature>
<keyword evidence="3" id="KW-0812">Transmembrane</keyword>
<protein>
    <submittedName>
        <fullName evidence="9">Integrin beta-1-like isoform X1</fullName>
    </submittedName>
</protein>
<keyword evidence="8" id="KW-1185">Reference proteome</keyword>
<keyword evidence="3" id="KW-0472">Membrane</keyword>
<dbReference type="Gene3D" id="2.60.40.1510">
    <property type="entry name" value="ntegrin, alpha v. Chain A, domain 3"/>
    <property type="match status" value="1"/>
</dbReference>
<dbReference type="SUPFAM" id="SSF57196">
    <property type="entry name" value="EGF/Laminin"/>
    <property type="match status" value="1"/>
</dbReference>